<dbReference type="AlphaFoldDB" id="A0A5J9VKX1"/>
<dbReference type="Gramene" id="TVU36175">
    <property type="protein sequence ID" value="TVU36175"/>
    <property type="gene ID" value="EJB05_18095"/>
</dbReference>
<organism evidence="2 3">
    <name type="scientific">Eragrostis curvula</name>
    <name type="common">weeping love grass</name>
    <dbReference type="NCBI Taxonomy" id="38414"/>
    <lineage>
        <taxon>Eukaryota</taxon>
        <taxon>Viridiplantae</taxon>
        <taxon>Streptophyta</taxon>
        <taxon>Embryophyta</taxon>
        <taxon>Tracheophyta</taxon>
        <taxon>Spermatophyta</taxon>
        <taxon>Magnoliopsida</taxon>
        <taxon>Liliopsida</taxon>
        <taxon>Poales</taxon>
        <taxon>Poaceae</taxon>
        <taxon>PACMAD clade</taxon>
        <taxon>Chloridoideae</taxon>
        <taxon>Eragrostideae</taxon>
        <taxon>Eragrostidinae</taxon>
        <taxon>Eragrostis</taxon>
    </lineage>
</organism>
<proteinExistence type="predicted"/>
<dbReference type="OrthoDB" id="673561at2759"/>
<evidence type="ECO:0000313" key="3">
    <source>
        <dbReference type="Proteomes" id="UP000324897"/>
    </source>
</evidence>
<sequence length="171" mass="18707">MVRDSEEEPQPRGFTARIAAWWSRWRKSRGDKKADLEAHLIDTDITSPHQGAPGGDVPASSAPGGDTLASVMDRMSAMHGCALFGSLSLIPYVGGPAGLLKDFTNGYRQGFCRVFSSCWGLVGLGVSCSFARSRYQRLYARLSSRFGMLDPLLYIVDALFYTSRSPSCVMQ</sequence>
<feature type="transmembrane region" description="Helical" evidence="1">
    <location>
        <begin position="114"/>
        <end position="131"/>
    </location>
</feature>
<keyword evidence="3" id="KW-1185">Reference proteome</keyword>
<protein>
    <submittedName>
        <fullName evidence="2">Uncharacterized protein</fullName>
    </submittedName>
</protein>
<evidence type="ECO:0000313" key="2">
    <source>
        <dbReference type="EMBL" id="TVU36175.1"/>
    </source>
</evidence>
<keyword evidence="1" id="KW-0472">Membrane</keyword>
<feature type="transmembrane region" description="Helical" evidence="1">
    <location>
        <begin position="77"/>
        <end position="94"/>
    </location>
</feature>
<reference evidence="2 3" key="1">
    <citation type="journal article" date="2019" name="Sci. Rep.">
        <title>A high-quality genome of Eragrostis curvula grass provides insights into Poaceae evolution and supports new strategies to enhance forage quality.</title>
        <authorList>
            <person name="Carballo J."/>
            <person name="Santos B.A.C.M."/>
            <person name="Zappacosta D."/>
            <person name="Garbus I."/>
            <person name="Selva J.P."/>
            <person name="Gallo C.A."/>
            <person name="Diaz A."/>
            <person name="Albertini E."/>
            <person name="Caccamo M."/>
            <person name="Echenique V."/>
        </authorList>
    </citation>
    <scope>NUCLEOTIDE SEQUENCE [LARGE SCALE GENOMIC DNA]</scope>
    <source>
        <strain evidence="3">cv. Victoria</strain>
        <tissue evidence="2">Leaf</tissue>
    </source>
</reference>
<keyword evidence="1" id="KW-0812">Transmembrane</keyword>
<name>A0A5J9VKX1_9POAL</name>
<keyword evidence="1" id="KW-1133">Transmembrane helix</keyword>
<accession>A0A5J9VKX1</accession>
<gene>
    <name evidence="2" type="ORF">EJB05_18095</name>
</gene>
<dbReference type="Proteomes" id="UP000324897">
    <property type="component" value="Unassembled WGS sequence"/>
</dbReference>
<comment type="caution">
    <text evidence="2">The sequence shown here is derived from an EMBL/GenBank/DDBJ whole genome shotgun (WGS) entry which is preliminary data.</text>
</comment>
<dbReference type="EMBL" id="RWGY01000009">
    <property type="protein sequence ID" value="TVU36175.1"/>
    <property type="molecule type" value="Genomic_DNA"/>
</dbReference>
<evidence type="ECO:0000256" key="1">
    <source>
        <dbReference type="SAM" id="Phobius"/>
    </source>
</evidence>